<evidence type="ECO:0000256" key="1">
    <source>
        <dbReference type="ARBA" id="ARBA00007825"/>
    </source>
</evidence>
<dbReference type="InterPro" id="IPR006311">
    <property type="entry name" value="TAT_signal"/>
</dbReference>
<dbReference type="InterPro" id="IPR000627">
    <property type="entry name" value="Intradiol_dOase_C"/>
</dbReference>
<dbReference type="Pfam" id="PF00775">
    <property type="entry name" value="Dioxygenase_C"/>
    <property type="match status" value="1"/>
</dbReference>
<protein>
    <submittedName>
        <fullName evidence="6">Intradiol ring-cleavage dioxygenase</fullName>
    </submittedName>
</protein>
<keyword evidence="4" id="KW-0732">Signal</keyword>
<evidence type="ECO:0000256" key="3">
    <source>
        <dbReference type="ARBA" id="ARBA00023002"/>
    </source>
</evidence>
<dbReference type="InterPro" id="IPR015889">
    <property type="entry name" value="Intradiol_dOase_core"/>
</dbReference>
<comment type="caution">
    <text evidence="6">The sequence shown here is derived from an EMBL/GenBank/DDBJ whole genome shotgun (WGS) entry which is preliminary data.</text>
</comment>
<keyword evidence="3" id="KW-0560">Oxidoreductase</keyword>
<evidence type="ECO:0000256" key="4">
    <source>
        <dbReference type="SAM" id="SignalP"/>
    </source>
</evidence>
<keyword evidence="2 6" id="KW-0223">Dioxygenase</keyword>
<dbReference type="SUPFAM" id="SSF49482">
    <property type="entry name" value="Aromatic compound dioxygenase"/>
    <property type="match status" value="1"/>
</dbReference>
<dbReference type="PANTHER" id="PTHR33711">
    <property type="entry name" value="DIOXYGENASE, PUTATIVE (AFU_ORTHOLOGUE AFUA_2G02910)-RELATED"/>
    <property type="match status" value="1"/>
</dbReference>
<dbReference type="PANTHER" id="PTHR33711:SF11">
    <property type="entry name" value="DIOXYGENASE"/>
    <property type="match status" value="1"/>
</dbReference>
<dbReference type="Proteomes" id="UP000233597">
    <property type="component" value="Unassembled WGS sequence"/>
</dbReference>
<proteinExistence type="inferred from homology"/>
<dbReference type="CDD" id="cd00421">
    <property type="entry name" value="intradiol_dioxygenase"/>
    <property type="match status" value="1"/>
</dbReference>
<gene>
    <name evidence="6" type="ORF">COO20_06355</name>
</gene>
<feature type="domain" description="Intradiol ring-cleavage dioxygenases" evidence="5">
    <location>
        <begin position="57"/>
        <end position="143"/>
    </location>
</feature>
<dbReference type="GO" id="GO:0008199">
    <property type="term" value="F:ferric iron binding"/>
    <property type="evidence" value="ECO:0007669"/>
    <property type="project" value="InterPro"/>
</dbReference>
<dbReference type="InterPro" id="IPR050770">
    <property type="entry name" value="Intradiol_RC_Dioxygenase"/>
</dbReference>
<evidence type="ECO:0000259" key="5">
    <source>
        <dbReference type="Pfam" id="PF00775"/>
    </source>
</evidence>
<feature type="signal peptide" evidence="4">
    <location>
        <begin position="1"/>
        <end position="28"/>
    </location>
</feature>
<dbReference type="Gene3D" id="2.60.130.10">
    <property type="entry name" value="Aromatic compound dioxygenase"/>
    <property type="match status" value="1"/>
</dbReference>
<dbReference type="RefSeq" id="WP_101264846.1">
    <property type="nucleotide sequence ID" value="NZ_NWTK01000003.1"/>
</dbReference>
<evidence type="ECO:0000256" key="2">
    <source>
        <dbReference type="ARBA" id="ARBA00022964"/>
    </source>
</evidence>
<dbReference type="AlphaFoldDB" id="A0A2N3KWR5"/>
<reference evidence="6 7" key="1">
    <citation type="submission" date="2017-09" db="EMBL/GenBank/DDBJ databases">
        <title>Biodiversity and function of Thalassospira species in the particle-attached aromatic-hydrocarbon-degrading consortia from the surface seawater of the South China Sea.</title>
        <authorList>
            <person name="Dong C."/>
            <person name="Liu R."/>
            <person name="Shao Z."/>
        </authorList>
    </citation>
    <scope>NUCLEOTIDE SEQUENCE [LARGE SCALE GENOMIC DNA]</scope>
    <source>
        <strain evidence="6 7">CSC1P2</strain>
    </source>
</reference>
<dbReference type="EMBL" id="NWTK01000003">
    <property type="protein sequence ID" value="PKR55004.1"/>
    <property type="molecule type" value="Genomic_DNA"/>
</dbReference>
<dbReference type="GO" id="GO:0016702">
    <property type="term" value="F:oxidoreductase activity, acting on single donors with incorporation of molecular oxygen, incorporation of two atoms of oxygen"/>
    <property type="evidence" value="ECO:0007669"/>
    <property type="project" value="InterPro"/>
</dbReference>
<name>A0A2N3KWR5_9PROT</name>
<feature type="chain" id="PRO_5014852618" evidence="4">
    <location>
        <begin position="29"/>
        <end position="201"/>
    </location>
</feature>
<dbReference type="PROSITE" id="PS51318">
    <property type="entry name" value="TAT"/>
    <property type="match status" value="1"/>
</dbReference>
<sequence>MKTTRRDILTKMIVASGLLTLPRLGAKAAGAPGLTDPLLDATPSCHADGPITLSTSEGPYFSPASPQRSDIREGKNNGVALLVGGYVLNRDCTPVSQAQIEIWQADDRGKYDNDGYYLRGHQITGDDGKWAFLTIIPAAYPGRCQHIHFKVQRPGGAVLTSQVFFPNDPLHGRDYQFDGRLLLKMDETGPQKTGLFNFVLA</sequence>
<organism evidence="6 7">
    <name type="scientific">Thalassospira marina</name>
    <dbReference type="NCBI Taxonomy" id="2048283"/>
    <lineage>
        <taxon>Bacteria</taxon>
        <taxon>Pseudomonadati</taxon>
        <taxon>Pseudomonadota</taxon>
        <taxon>Alphaproteobacteria</taxon>
        <taxon>Rhodospirillales</taxon>
        <taxon>Thalassospiraceae</taxon>
        <taxon>Thalassospira</taxon>
    </lineage>
</organism>
<accession>A0A2N3KWR5</accession>
<dbReference type="OrthoDB" id="9805815at2"/>
<evidence type="ECO:0000313" key="7">
    <source>
        <dbReference type="Proteomes" id="UP000233597"/>
    </source>
</evidence>
<evidence type="ECO:0000313" key="6">
    <source>
        <dbReference type="EMBL" id="PKR55004.1"/>
    </source>
</evidence>
<comment type="similarity">
    <text evidence="1">Belongs to the intradiol ring-cleavage dioxygenase family.</text>
</comment>